<comment type="subcellular location">
    <subcellularLocation>
        <location evidence="11">Mitochondrion inner membrane</location>
    </subcellularLocation>
</comment>
<evidence type="ECO:0000256" key="5">
    <source>
        <dbReference type="ARBA" id="ARBA00022630"/>
    </source>
</evidence>
<dbReference type="Gene3D" id="3.50.50.60">
    <property type="entry name" value="FAD/NAD(P)-binding domain"/>
    <property type="match status" value="1"/>
</dbReference>
<evidence type="ECO:0000256" key="2">
    <source>
        <dbReference type="ARBA" id="ARBA00005073"/>
    </source>
</evidence>
<comment type="function">
    <text evidence="1 11">Catalyzes the 6-electron oxidation of protoporphyrinogen-IX to form protoporphyrin-IX.</text>
</comment>
<gene>
    <name evidence="13" type="ORF">KUCA_T00000916001</name>
</gene>
<dbReference type="EMBL" id="HG793125">
    <property type="protein sequence ID" value="CDK24949.1"/>
    <property type="molecule type" value="Genomic_DNA"/>
</dbReference>
<evidence type="ECO:0000256" key="3">
    <source>
        <dbReference type="ARBA" id="ARBA00010551"/>
    </source>
</evidence>
<dbReference type="GO" id="GO:0006782">
    <property type="term" value="P:protoporphyrinogen IX biosynthetic process"/>
    <property type="evidence" value="ECO:0007669"/>
    <property type="project" value="UniProtKB-UniRule"/>
</dbReference>
<dbReference type="UniPathway" id="UPA00251">
    <property type="reaction ID" value="UER00324"/>
</dbReference>
<reference evidence="13" key="1">
    <citation type="submission" date="2013-12" db="EMBL/GenBank/DDBJ databases">
        <authorList>
            <person name="Genoscope - CEA"/>
        </authorList>
    </citation>
    <scope>NUCLEOTIDE SEQUENCE</scope>
    <source>
        <strain evidence="13">CBS 1993</strain>
    </source>
</reference>
<dbReference type="OrthoDB" id="438553at2759"/>
<dbReference type="GO" id="GO:0005743">
    <property type="term" value="C:mitochondrial inner membrane"/>
    <property type="evidence" value="ECO:0007669"/>
    <property type="project" value="UniProtKB-SubCell"/>
</dbReference>
<dbReference type="HOGENOM" id="CLU_009629_1_2_1"/>
<proteinExistence type="inferred from homology"/>
<comment type="pathway">
    <text evidence="2 11">Porphyrin-containing compound metabolism; protoporphyrin-IX biosynthesis; protoporphyrin-IX from protoporphyrinogen-IX: step 1/1.</text>
</comment>
<dbReference type="GeneID" id="34518352"/>
<dbReference type="InterPro" id="IPR002937">
    <property type="entry name" value="Amino_oxidase"/>
</dbReference>
<dbReference type="SUPFAM" id="SSF51905">
    <property type="entry name" value="FAD/NAD(P)-binding domain"/>
    <property type="match status" value="1"/>
</dbReference>
<evidence type="ECO:0000256" key="4">
    <source>
        <dbReference type="ARBA" id="ARBA00012867"/>
    </source>
</evidence>
<evidence type="ECO:0000256" key="9">
    <source>
        <dbReference type="ARBA" id="ARBA00023244"/>
    </source>
</evidence>
<sequence>MSVLKQNAKVAVIGSGISGLSFAYYLSKLRPDVKVSVFEATDRVGGYIRTTKHSQSGLMLEKGPRTLRGASVGTLLIIDTILKLGRQKELMGVHKNSLSSKRYLLSNNKSEPLMALPTTLKESLRFLKDDLAKGMIPGIMAEPFKPKEHHEYDTESVSEFMERRFGSWSSNLISAVCHGVFAGSSKELGVDSFLPALAKLERDYGSVLGGLLRRSDGSTPNEQKELLSKYSELFGVEIDFTNLVKFLKDYPMVVFGAGLNSLPDIIYEDLLKHSPNVKFQFKKYISSVQKEGDRVIVDERNSFDHVKSTINVHRLSNILNNQNLKPLLNQITYSSVALVNVYIPSHNYLKDTPGFGYLVPLALQNDEKLLGVIFDSCNEASSRRLFEPAVLHDLKSGIVTPDQSKSAQSEGDYTKVTLMFGGHFYNETGFPTKDQLISSVERVLQRDLKIDLEAVRKSTIEIELIEDGIPQYNVGYQMLKSKIILKMKDEYGHRLSLGGMALGDGIGVPDCYLNGFKSALELSGVNEK</sequence>
<dbReference type="EC" id="1.3.3.4" evidence="4 11"/>
<dbReference type="AlphaFoldDB" id="W6MG32"/>
<evidence type="ECO:0000259" key="12">
    <source>
        <dbReference type="Pfam" id="PF01593"/>
    </source>
</evidence>
<keyword evidence="14" id="KW-1185">Reference proteome</keyword>
<dbReference type="InterPro" id="IPR050464">
    <property type="entry name" value="Zeta_carotene_desat/Oxidored"/>
</dbReference>
<comment type="similarity">
    <text evidence="3 11">Belongs to the protoporphyrinogen/coproporphyrinogen oxidase family. Protoporphyrinogen oxidase subfamily.</text>
</comment>
<keyword evidence="6 11" id="KW-0274">FAD</keyword>
<dbReference type="STRING" id="1382522.W6MG32"/>
<evidence type="ECO:0000256" key="1">
    <source>
        <dbReference type="ARBA" id="ARBA00002600"/>
    </source>
</evidence>
<dbReference type="PANTHER" id="PTHR42923">
    <property type="entry name" value="PROTOPORPHYRINOGEN OXIDASE"/>
    <property type="match status" value="1"/>
</dbReference>
<keyword evidence="5 11" id="KW-0285">Flavoprotein</keyword>
<dbReference type="InterPro" id="IPR036188">
    <property type="entry name" value="FAD/NAD-bd_sf"/>
</dbReference>
<keyword evidence="9 11" id="KW-0627">Porphyrin biosynthesis</keyword>
<dbReference type="GO" id="GO:0004729">
    <property type="term" value="F:oxygen-dependent protoporphyrinogen oxidase activity"/>
    <property type="evidence" value="ECO:0007669"/>
    <property type="project" value="UniProtKB-UniRule"/>
</dbReference>
<evidence type="ECO:0000256" key="6">
    <source>
        <dbReference type="ARBA" id="ARBA00022827"/>
    </source>
</evidence>
<dbReference type="RefSeq" id="XP_022456964.1">
    <property type="nucleotide sequence ID" value="XM_022605502.1"/>
</dbReference>
<evidence type="ECO:0000256" key="7">
    <source>
        <dbReference type="ARBA" id="ARBA00023002"/>
    </source>
</evidence>
<evidence type="ECO:0000256" key="11">
    <source>
        <dbReference type="RuleBase" id="RU367069"/>
    </source>
</evidence>
<feature type="domain" description="Amine oxidase" evidence="12">
    <location>
        <begin position="17"/>
        <end position="376"/>
    </location>
</feature>
<name>W6MG32_9ASCO</name>
<keyword evidence="8 11" id="KW-0350">Heme biosynthesis</keyword>
<dbReference type="InterPro" id="IPR004572">
    <property type="entry name" value="Protoporphyrinogen_oxidase"/>
</dbReference>
<dbReference type="Proteomes" id="UP000019384">
    <property type="component" value="Unassembled WGS sequence"/>
</dbReference>
<comment type="cofactor">
    <cofactor evidence="11">
        <name>FAD</name>
        <dbReference type="ChEBI" id="CHEBI:57692"/>
    </cofactor>
    <text evidence="11">Binds 1 FAD per subunit.</text>
</comment>
<dbReference type="NCBIfam" id="TIGR00562">
    <property type="entry name" value="proto_IX_ox"/>
    <property type="match status" value="1"/>
</dbReference>
<evidence type="ECO:0000256" key="10">
    <source>
        <dbReference type="ARBA" id="ARBA00047554"/>
    </source>
</evidence>
<dbReference type="Pfam" id="PF01593">
    <property type="entry name" value="Amino_oxidase"/>
    <property type="match status" value="1"/>
</dbReference>
<protein>
    <recommendedName>
        <fullName evidence="4 11">Protoporphyrinogen oxidase</fullName>
        <ecNumber evidence="4 11">1.3.3.4</ecNumber>
    </recommendedName>
</protein>
<keyword evidence="7 11" id="KW-0560">Oxidoreductase</keyword>
<evidence type="ECO:0000256" key="8">
    <source>
        <dbReference type="ARBA" id="ARBA00023133"/>
    </source>
</evidence>
<organism evidence="13 14">
    <name type="scientific">Kuraishia capsulata CBS 1993</name>
    <dbReference type="NCBI Taxonomy" id="1382522"/>
    <lineage>
        <taxon>Eukaryota</taxon>
        <taxon>Fungi</taxon>
        <taxon>Dikarya</taxon>
        <taxon>Ascomycota</taxon>
        <taxon>Saccharomycotina</taxon>
        <taxon>Pichiomycetes</taxon>
        <taxon>Pichiales</taxon>
        <taxon>Pichiaceae</taxon>
        <taxon>Kuraishia</taxon>
    </lineage>
</organism>
<dbReference type="SUPFAM" id="SSF54373">
    <property type="entry name" value="FAD-linked reductases, C-terminal domain"/>
    <property type="match status" value="1"/>
</dbReference>
<comment type="catalytic activity">
    <reaction evidence="10 11">
        <text>protoporphyrinogen IX + 3 O2 = protoporphyrin IX + 3 H2O2</text>
        <dbReference type="Rhea" id="RHEA:25576"/>
        <dbReference type="ChEBI" id="CHEBI:15379"/>
        <dbReference type="ChEBI" id="CHEBI:16240"/>
        <dbReference type="ChEBI" id="CHEBI:57306"/>
        <dbReference type="ChEBI" id="CHEBI:57307"/>
        <dbReference type="EC" id="1.3.3.4"/>
    </reaction>
</comment>
<evidence type="ECO:0000313" key="13">
    <source>
        <dbReference type="EMBL" id="CDK24949.1"/>
    </source>
</evidence>
<reference evidence="13" key="2">
    <citation type="submission" date="2014-02" db="EMBL/GenBank/DDBJ databases">
        <title>Complete DNA sequence of /Kuraishia capsulata/ illustrates novel genomic features among budding yeasts (/Saccharomycotina/).</title>
        <authorList>
            <person name="Morales L."/>
            <person name="Noel B."/>
            <person name="Porcel B."/>
            <person name="Marcet-Houben M."/>
            <person name="Hullo M-F."/>
            <person name="Sacerdot C."/>
            <person name="Tekaia F."/>
            <person name="Leh-Louis V."/>
            <person name="Despons L."/>
            <person name="Khanna V."/>
            <person name="Aury J-M."/>
            <person name="Barbe V."/>
            <person name="Couloux A."/>
            <person name="Labadie K."/>
            <person name="Pelletier E."/>
            <person name="Souciet J-L."/>
            <person name="Boekhout T."/>
            <person name="Gabaldon T."/>
            <person name="Wincker P."/>
            <person name="Dujon B."/>
        </authorList>
    </citation>
    <scope>NUCLEOTIDE SEQUENCE</scope>
    <source>
        <strain evidence="13">CBS 1993</strain>
    </source>
</reference>
<dbReference type="PANTHER" id="PTHR42923:SF3">
    <property type="entry name" value="PROTOPORPHYRINOGEN OXIDASE"/>
    <property type="match status" value="1"/>
</dbReference>
<accession>W6MG32</accession>
<evidence type="ECO:0000313" key="14">
    <source>
        <dbReference type="Proteomes" id="UP000019384"/>
    </source>
</evidence>